<keyword evidence="4" id="KW-1185">Reference proteome</keyword>
<accession>A0A0K1PQF6</accession>
<organism evidence="3 4">
    <name type="scientific">Labilithrix luteola</name>
    <dbReference type="NCBI Taxonomy" id="1391654"/>
    <lineage>
        <taxon>Bacteria</taxon>
        <taxon>Pseudomonadati</taxon>
        <taxon>Myxococcota</taxon>
        <taxon>Polyangia</taxon>
        <taxon>Polyangiales</taxon>
        <taxon>Labilitrichaceae</taxon>
        <taxon>Labilithrix</taxon>
    </lineage>
</organism>
<keyword evidence="2" id="KW-0732">Signal</keyword>
<dbReference type="STRING" id="1391654.AKJ09_02416"/>
<feature type="signal peptide" evidence="2">
    <location>
        <begin position="1"/>
        <end position="22"/>
    </location>
</feature>
<name>A0A0K1PQF6_9BACT</name>
<dbReference type="RefSeq" id="WP_146647144.1">
    <property type="nucleotide sequence ID" value="NZ_CP012333.1"/>
</dbReference>
<dbReference type="PROSITE" id="PS51257">
    <property type="entry name" value="PROKAR_LIPOPROTEIN"/>
    <property type="match status" value="1"/>
</dbReference>
<sequence length="471" mass="50050">MNQRTCAVGIGLLVVSSTFIWAGGCDSPESAEFADASVDDAGSVDSARPPTSHRDAGTDARLPPEVGIPEGWELYADYDPACGIYVPSDKKYLPAPFQWESCAVMDTGAGLPGPDGMACRKMVLDWTGNSTGMQLDVVTNAEVVDGVARLNVGRLMPGRGYRLVADVNGPVRQSLLLTGGCAMGGGSMAGGNIMYRMFDPGGTGSSPPGGAIGGSVDDLKPRVYVPKGHRSPTSISQSFIVGRNYFVESVGTGDTIYSMTSGLPVTTITRPPEDDGLFYGGYFFQGDDAYWSAETAASEGIKVWNPTGGEKTLVGEPLNKNRVTAGFGTDGVDMVWFEGTNQTSSGVFENVDVWTAKYTTDPAALIATKRHLLADELNSWPDQFVVGCGYAVVGIHANRSWGTATGLHVIRLSDGRSWTIETESQLQAYQFQFTRPVAVTCDEVFTKATAGSFWHVARIRLDSLGPGTPVQ</sequence>
<proteinExistence type="predicted"/>
<feature type="region of interest" description="Disordered" evidence="1">
    <location>
        <begin position="39"/>
        <end position="63"/>
    </location>
</feature>
<evidence type="ECO:0000313" key="3">
    <source>
        <dbReference type="EMBL" id="AKU95752.1"/>
    </source>
</evidence>
<dbReference type="KEGG" id="llu:AKJ09_02416"/>
<dbReference type="AlphaFoldDB" id="A0A0K1PQF6"/>
<protein>
    <submittedName>
        <fullName evidence="3">Uncharacterized protein</fullName>
    </submittedName>
</protein>
<reference evidence="3 4" key="1">
    <citation type="submission" date="2015-08" db="EMBL/GenBank/DDBJ databases">
        <authorList>
            <person name="Babu N.S."/>
            <person name="Beckwith C.J."/>
            <person name="Beseler K.G."/>
            <person name="Brison A."/>
            <person name="Carone J.V."/>
            <person name="Caskin T.P."/>
            <person name="Diamond M."/>
            <person name="Durham M.E."/>
            <person name="Foxe J.M."/>
            <person name="Go M."/>
            <person name="Henderson B.A."/>
            <person name="Jones I.B."/>
            <person name="McGettigan J.A."/>
            <person name="Micheletti S.J."/>
            <person name="Nasrallah M.E."/>
            <person name="Ortiz D."/>
            <person name="Piller C.R."/>
            <person name="Privatt S.R."/>
            <person name="Schneider S.L."/>
            <person name="Sharp S."/>
            <person name="Smith T.C."/>
            <person name="Stanton J.D."/>
            <person name="Ullery H.E."/>
            <person name="Wilson R.J."/>
            <person name="Serrano M.G."/>
            <person name="Buck G."/>
            <person name="Lee V."/>
            <person name="Wang Y."/>
            <person name="Carvalho R."/>
            <person name="Voegtly L."/>
            <person name="Shi R."/>
            <person name="Duckworth R."/>
            <person name="Johnson A."/>
            <person name="Loviza R."/>
            <person name="Walstead R."/>
            <person name="Shah Z."/>
            <person name="Kiflezghi M."/>
            <person name="Wade K."/>
            <person name="Ball S.L."/>
            <person name="Bradley K.W."/>
            <person name="Asai D.J."/>
            <person name="Bowman C.A."/>
            <person name="Russell D.A."/>
            <person name="Pope W.H."/>
            <person name="Jacobs-Sera D."/>
            <person name="Hendrix R.W."/>
            <person name="Hatfull G.F."/>
        </authorList>
    </citation>
    <scope>NUCLEOTIDE SEQUENCE [LARGE SCALE GENOMIC DNA]</scope>
    <source>
        <strain evidence="3 4">DSM 27648</strain>
    </source>
</reference>
<feature type="chain" id="PRO_5005466074" evidence="2">
    <location>
        <begin position="23"/>
        <end position="471"/>
    </location>
</feature>
<evidence type="ECO:0000313" key="4">
    <source>
        <dbReference type="Proteomes" id="UP000064967"/>
    </source>
</evidence>
<gene>
    <name evidence="3" type="ORF">AKJ09_02416</name>
</gene>
<evidence type="ECO:0000256" key="2">
    <source>
        <dbReference type="SAM" id="SignalP"/>
    </source>
</evidence>
<dbReference type="EMBL" id="CP012333">
    <property type="protein sequence ID" value="AKU95752.1"/>
    <property type="molecule type" value="Genomic_DNA"/>
</dbReference>
<evidence type="ECO:0000256" key="1">
    <source>
        <dbReference type="SAM" id="MobiDB-lite"/>
    </source>
</evidence>
<dbReference type="Proteomes" id="UP000064967">
    <property type="component" value="Chromosome"/>
</dbReference>